<evidence type="ECO:0000256" key="3">
    <source>
        <dbReference type="ARBA" id="ARBA00023274"/>
    </source>
</evidence>
<comment type="similarity">
    <text evidence="1">Belongs to the universal ribosomal protein uL3 family.</text>
</comment>
<organism evidence="4 5">
    <name type="scientific">Ditylenchus dipsaci</name>
    <dbReference type="NCBI Taxonomy" id="166011"/>
    <lineage>
        <taxon>Eukaryota</taxon>
        <taxon>Metazoa</taxon>
        <taxon>Ecdysozoa</taxon>
        <taxon>Nematoda</taxon>
        <taxon>Chromadorea</taxon>
        <taxon>Rhabditida</taxon>
        <taxon>Tylenchina</taxon>
        <taxon>Tylenchomorpha</taxon>
        <taxon>Sphaerularioidea</taxon>
        <taxon>Anguinidae</taxon>
        <taxon>Anguininae</taxon>
        <taxon>Ditylenchus</taxon>
    </lineage>
</organism>
<name>A0A915E9S6_9BILA</name>
<dbReference type="Pfam" id="PF00297">
    <property type="entry name" value="Ribosomal_L3"/>
    <property type="match status" value="1"/>
</dbReference>
<dbReference type="FunFam" id="2.40.30.10:FF:000351">
    <property type="entry name" value="Ribosomal protein L3"/>
    <property type="match status" value="1"/>
</dbReference>
<dbReference type="AlphaFoldDB" id="A0A915E9S6"/>
<dbReference type="SUPFAM" id="SSF50447">
    <property type="entry name" value="Translation proteins"/>
    <property type="match status" value="1"/>
</dbReference>
<reference evidence="5" key="1">
    <citation type="submission" date="2022-11" db="UniProtKB">
        <authorList>
            <consortium name="WormBaseParasite"/>
        </authorList>
    </citation>
    <scope>IDENTIFICATION</scope>
</reference>
<keyword evidence="3" id="KW-0687">Ribonucleoprotein</keyword>
<dbReference type="InterPro" id="IPR045077">
    <property type="entry name" value="L3_arc_euk"/>
</dbReference>
<evidence type="ECO:0000313" key="4">
    <source>
        <dbReference type="Proteomes" id="UP000887574"/>
    </source>
</evidence>
<evidence type="ECO:0000313" key="5">
    <source>
        <dbReference type="WBParaSite" id="jg4049"/>
    </source>
</evidence>
<dbReference type="WBParaSite" id="jg4049">
    <property type="protein sequence ID" value="jg4049"/>
    <property type="gene ID" value="jg4049"/>
</dbReference>
<dbReference type="InterPro" id="IPR009000">
    <property type="entry name" value="Transl_B-barrel_sf"/>
</dbReference>
<dbReference type="Gene3D" id="2.40.30.10">
    <property type="entry name" value="Translation factors"/>
    <property type="match status" value="1"/>
</dbReference>
<dbReference type="PANTHER" id="PTHR11363:SF5">
    <property type="entry name" value="LARGE RIBOSOMAL SUBUNIT PROTEIN UL3"/>
    <property type="match status" value="1"/>
</dbReference>
<sequence length="192" mass="22094">MIDCIGVTKGTRFKGVISRWHTKKLHRKTHKDLRNVACIGAWHPSRVQFTVARAGQKGYHHRIEINKKIYPMGKSCLNEPGKHNGSNEFDITGKSVDPMIPSLWFGESGLLMIRGRCIVSKKRPITLRKSLVKQTKRFTYEEIELKWIDTSSKFGHGQFQTLAEKKAFMEKLKKILSQNAIRISLLLSFMLK</sequence>
<evidence type="ECO:0000256" key="2">
    <source>
        <dbReference type="ARBA" id="ARBA00022980"/>
    </source>
</evidence>
<protein>
    <submittedName>
        <fullName evidence="5">Ribosomal protein L3</fullName>
    </submittedName>
</protein>
<keyword evidence="2" id="KW-0689">Ribosomal protein</keyword>
<keyword evidence="4" id="KW-1185">Reference proteome</keyword>
<dbReference type="PANTHER" id="PTHR11363">
    <property type="entry name" value="60S RIBOSOMAL PROTEIN L3-RELATED"/>
    <property type="match status" value="1"/>
</dbReference>
<proteinExistence type="inferred from homology"/>
<dbReference type="GO" id="GO:0022625">
    <property type="term" value="C:cytosolic large ribosomal subunit"/>
    <property type="evidence" value="ECO:0007669"/>
    <property type="project" value="TreeGrafter"/>
</dbReference>
<dbReference type="GO" id="GO:0006412">
    <property type="term" value="P:translation"/>
    <property type="evidence" value="ECO:0007669"/>
    <property type="project" value="InterPro"/>
</dbReference>
<dbReference type="GO" id="GO:0003735">
    <property type="term" value="F:structural constituent of ribosome"/>
    <property type="evidence" value="ECO:0007669"/>
    <property type="project" value="InterPro"/>
</dbReference>
<dbReference type="GO" id="GO:0003723">
    <property type="term" value="F:RNA binding"/>
    <property type="evidence" value="ECO:0007669"/>
    <property type="project" value="TreeGrafter"/>
</dbReference>
<dbReference type="InterPro" id="IPR000597">
    <property type="entry name" value="Ribosomal_uL3"/>
</dbReference>
<dbReference type="Proteomes" id="UP000887574">
    <property type="component" value="Unplaced"/>
</dbReference>
<accession>A0A915E9S6</accession>
<evidence type="ECO:0000256" key="1">
    <source>
        <dbReference type="ARBA" id="ARBA00006540"/>
    </source>
</evidence>